<comment type="subcellular location">
    <subcellularLocation>
        <location evidence="4 14">Cytoplasm</location>
    </subcellularLocation>
</comment>
<dbReference type="PROSITE" id="PS51975">
    <property type="entry name" value="RNASE_H_2"/>
    <property type="match status" value="1"/>
</dbReference>
<comment type="cofactor">
    <cofactor evidence="14 15">
        <name>Mn(2+)</name>
        <dbReference type="ChEBI" id="CHEBI:29035"/>
    </cofactor>
    <cofactor evidence="14 15">
        <name>Mg(2+)</name>
        <dbReference type="ChEBI" id="CHEBI:18420"/>
    </cofactor>
    <text evidence="14 15">Manganese or magnesium. Binds 1 divalent metal ion per monomer in the absence of substrate. May bind a second metal ion after substrate binding.</text>
</comment>
<evidence type="ECO:0000256" key="10">
    <source>
        <dbReference type="ARBA" id="ARBA00022723"/>
    </source>
</evidence>
<keyword evidence="13 14" id="KW-0460">Magnesium</keyword>
<feature type="domain" description="RNase H type-2" evidence="16">
    <location>
        <begin position="94"/>
        <end position="310"/>
    </location>
</feature>
<dbReference type="CDD" id="cd06590">
    <property type="entry name" value="RNase_HII_bacteria_HIII_like"/>
    <property type="match status" value="1"/>
</dbReference>
<comment type="cofactor">
    <cofactor evidence="2">
        <name>Mg(2+)</name>
        <dbReference type="ChEBI" id="CHEBI:18420"/>
    </cofactor>
</comment>
<evidence type="ECO:0000313" key="17">
    <source>
        <dbReference type="EMBL" id="RSU09037.1"/>
    </source>
</evidence>
<evidence type="ECO:0000259" key="16">
    <source>
        <dbReference type="PROSITE" id="PS51975"/>
    </source>
</evidence>
<dbReference type="Gene3D" id="3.30.310.10">
    <property type="entry name" value="TATA-Binding Protein"/>
    <property type="match status" value="1"/>
</dbReference>
<evidence type="ECO:0000256" key="12">
    <source>
        <dbReference type="ARBA" id="ARBA00022801"/>
    </source>
</evidence>
<sequence length="313" mass="34315">MDEVIMKQTVVLNLPPDKIRAMQQTYRSALKPKTPAYAVFSASVDGVTITAYQSGKVVFQGLNAESIAKTWGTAEKKPAAAAKQSPLPKNFASWNVIGSDEVGNGSYFGPVVVCACYVTKEQMPLLKELGVKDSKELSDSSIRSIASDLVHVVPYQELIVTPEKYNQIQPEYNVNRMKVALHNQAIHLLLNKIAPVKPDAILIDQFTPEANYRNYLKKEKHPVTDNLYFATKGEQYHLSVAAASIICRTRFLEALDTAGNELGFSVPSGAGKQSDLTAARILKRGGTALLGRYAKLHFANTEKAKKLLPGNSY</sequence>
<dbReference type="GO" id="GO:0043137">
    <property type="term" value="P:DNA replication, removal of RNA primer"/>
    <property type="evidence" value="ECO:0007669"/>
    <property type="project" value="TreeGrafter"/>
</dbReference>
<evidence type="ECO:0000256" key="11">
    <source>
        <dbReference type="ARBA" id="ARBA00022759"/>
    </source>
</evidence>
<keyword evidence="8 14" id="KW-0963">Cytoplasm</keyword>
<keyword evidence="9 14" id="KW-0540">Nuclease</keyword>
<evidence type="ECO:0000256" key="4">
    <source>
        <dbReference type="ARBA" id="ARBA00004496"/>
    </source>
</evidence>
<evidence type="ECO:0000256" key="2">
    <source>
        <dbReference type="ARBA" id="ARBA00001946"/>
    </source>
</evidence>
<dbReference type="InterPro" id="IPR004641">
    <property type="entry name" value="RNase_HIII"/>
</dbReference>
<dbReference type="FunFam" id="3.30.420.10:FF:000047">
    <property type="entry name" value="Ribonuclease HIII"/>
    <property type="match status" value="1"/>
</dbReference>
<reference evidence="17 18" key="1">
    <citation type="submission" date="2017-05" db="EMBL/GenBank/DDBJ databases">
        <title>Vagococcus spp. assemblies.</title>
        <authorList>
            <person name="Gulvik C.A."/>
        </authorList>
    </citation>
    <scope>NUCLEOTIDE SEQUENCE [LARGE SCALE GENOMIC DNA]</scope>
    <source>
        <strain evidence="17 18">LMG 24798</strain>
    </source>
</reference>
<comment type="catalytic activity">
    <reaction evidence="1 14 15">
        <text>Endonucleolytic cleavage to 5'-phosphomonoester.</text>
        <dbReference type="EC" id="3.1.26.4"/>
    </reaction>
</comment>
<dbReference type="InterPro" id="IPR001352">
    <property type="entry name" value="RNase_HII/HIII"/>
</dbReference>
<proteinExistence type="inferred from homology"/>
<feature type="binding site" evidence="14 15">
    <location>
        <position position="101"/>
    </location>
    <ligand>
        <name>a divalent metal cation</name>
        <dbReference type="ChEBI" id="CHEBI:60240"/>
    </ligand>
</feature>
<dbReference type="Proteomes" id="UP000286773">
    <property type="component" value="Unassembled WGS sequence"/>
</dbReference>
<evidence type="ECO:0000256" key="5">
    <source>
        <dbReference type="ARBA" id="ARBA00008378"/>
    </source>
</evidence>
<protein>
    <recommendedName>
        <fullName evidence="7 14">Ribonuclease HIII</fullName>
        <shortName evidence="14">RNase HIII</shortName>
        <ecNumber evidence="6 14">3.1.26.4</ecNumber>
    </recommendedName>
</protein>
<dbReference type="InterPro" id="IPR024567">
    <property type="entry name" value="RNase_HII/HIII_dom"/>
</dbReference>
<dbReference type="HAMAP" id="MF_00053">
    <property type="entry name" value="RNase_HIII"/>
    <property type="match status" value="1"/>
</dbReference>
<feature type="binding site" evidence="14 15">
    <location>
        <position position="204"/>
    </location>
    <ligand>
        <name>a divalent metal cation</name>
        <dbReference type="ChEBI" id="CHEBI:60240"/>
    </ligand>
</feature>
<evidence type="ECO:0000256" key="3">
    <source>
        <dbReference type="ARBA" id="ARBA00004065"/>
    </source>
</evidence>
<feature type="binding site" evidence="14 15">
    <location>
        <position position="100"/>
    </location>
    <ligand>
        <name>a divalent metal cation</name>
        <dbReference type="ChEBI" id="CHEBI:60240"/>
    </ligand>
</feature>
<comment type="function">
    <text evidence="3 14">Endonuclease that specifically degrades the RNA of RNA-DNA hybrids.</text>
</comment>
<evidence type="ECO:0000256" key="8">
    <source>
        <dbReference type="ARBA" id="ARBA00022490"/>
    </source>
</evidence>
<name>A0A430AMA9_9ENTE</name>
<evidence type="ECO:0000256" key="9">
    <source>
        <dbReference type="ARBA" id="ARBA00022722"/>
    </source>
</evidence>
<dbReference type="Pfam" id="PF11858">
    <property type="entry name" value="DUF3378"/>
    <property type="match status" value="1"/>
</dbReference>
<dbReference type="GO" id="GO:0003723">
    <property type="term" value="F:RNA binding"/>
    <property type="evidence" value="ECO:0007669"/>
    <property type="project" value="UniProtKB-UniRule"/>
</dbReference>
<dbReference type="PIRSF" id="PIRSF037748">
    <property type="entry name" value="RnhC"/>
    <property type="match status" value="1"/>
</dbReference>
<comment type="caution">
    <text evidence="17">The sequence shown here is derived from an EMBL/GenBank/DDBJ whole genome shotgun (WGS) entry which is preliminary data.</text>
</comment>
<accession>A0A430AMA9</accession>
<evidence type="ECO:0000256" key="15">
    <source>
        <dbReference type="PROSITE-ProRule" id="PRU01319"/>
    </source>
</evidence>
<keyword evidence="12 14" id="KW-0378">Hydrolase</keyword>
<evidence type="ECO:0000313" key="18">
    <source>
        <dbReference type="Proteomes" id="UP000286773"/>
    </source>
</evidence>
<evidence type="ECO:0000256" key="14">
    <source>
        <dbReference type="HAMAP-Rule" id="MF_00053"/>
    </source>
</evidence>
<dbReference type="EC" id="3.1.26.4" evidence="6 14"/>
<dbReference type="InterPro" id="IPR012337">
    <property type="entry name" value="RNaseH-like_sf"/>
</dbReference>
<dbReference type="Pfam" id="PF01351">
    <property type="entry name" value="RNase_HII"/>
    <property type="match status" value="1"/>
</dbReference>
<keyword evidence="10 14" id="KW-0479">Metal-binding</keyword>
<dbReference type="GO" id="GO:0000287">
    <property type="term" value="F:magnesium ion binding"/>
    <property type="evidence" value="ECO:0007669"/>
    <property type="project" value="UniProtKB-UniRule"/>
</dbReference>
<dbReference type="GO" id="GO:0005737">
    <property type="term" value="C:cytoplasm"/>
    <property type="evidence" value="ECO:0007669"/>
    <property type="project" value="UniProtKB-SubCell"/>
</dbReference>
<evidence type="ECO:0000256" key="7">
    <source>
        <dbReference type="ARBA" id="ARBA00021407"/>
    </source>
</evidence>
<dbReference type="NCBIfam" id="TIGR00716">
    <property type="entry name" value="rnhC"/>
    <property type="match status" value="1"/>
</dbReference>
<dbReference type="Gene3D" id="3.30.420.10">
    <property type="entry name" value="Ribonuclease H-like superfamily/Ribonuclease H"/>
    <property type="match status" value="1"/>
</dbReference>
<evidence type="ECO:0000256" key="13">
    <source>
        <dbReference type="ARBA" id="ARBA00022842"/>
    </source>
</evidence>
<comment type="similarity">
    <text evidence="5 14">Belongs to the RNase HII family. RnhC subfamily.</text>
</comment>
<dbReference type="InterPro" id="IPR024568">
    <property type="entry name" value="RNase_HIII_N"/>
</dbReference>
<dbReference type="InterPro" id="IPR012295">
    <property type="entry name" value="TBP_dom_sf"/>
</dbReference>
<evidence type="ECO:0000256" key="6">
    <source>
        <dbReference type="ARBA" id="ARBA00012180"/>
    </source>
</evidence>
<organism evidence="17 18">
    <name type="scientific">Vagococcus acidifermentans</name>
    <dbReference type="NCBI Taxonomy" id="564710"/>
    <lineage>
        <taxon>Bacteria</taxon>
        <taxon>Bacillati</taxon>
        <taxon>Bacillota</taxon>
        <taxon>Bacilli</taxon>
        <taxon>Lactobacillales</taxon>
        <taxon>Enterococcaceae</taxon>
        <taxon>Vagococcus</taxon>
    </lineage>
</organism>
<dbReference type="GO" id="GO:0006298">
    <property type="term" value="P:mismatch repair"/>
    <property type="evidence" value="ECO:0007669"/>
    <property type="project" value="TreeGrafter"/>
</dbReference>
<keyword evidence="18" id="KW-1185">Reference proteome</keyword>
<dbReference type="GO" id="GO:0032299">
    <property type="term" value="C:ribonuclease H2 complex"/>
    <property type="evidence" value="ECO:0007669"/>
    <property type="project" value="TreeGrafter"/>
</dbReference>
<dbReference type="SUPFAM" id="SSF53098">
    <property type="entry name" value="Ribonuclease H-like"/>
    <property type="match status" value="1"/>
</dbReference>
<evidence type="ECO:0000256" key="1">
    <source>
        <dbReference type="ARBA" id="ARBA00000077"/>
    </source>
</evidence>
<gene>
    <name evidence="14" type="primary">rnhC</name>
    <name evidence="17" type="ORF">CBF27_13560</name>
</gene>
<dbReference type="AlphaFoldDB" id="A0A430AMA9"/>
<dbReference type="PANTHER" id="PTHR10954:SF23">
    <property type="entry name" value="RIBONUCLEASE"/>
    <property type="match status" value="1"/>
</dbReference>
<dbReference type="InterPro" id="IPR036397">
    <property type="entry name" value="RNaseH_sf"/>
</dbReference>
<keyword evidence="11 14" id="KW-0255">Endonuclease</keyword>
<dbReference type="GO" id="GO:0004523">
    <property type="term" value="F:RNA-DNA hybrid ribonuclease activity"/>
    <property type="evidence" value="ECO:0007669"/>
    <property type="project" value="UniProtKB-UniRule"/>
</dbReference>
<dbReference type="CDD" id="cd14796">
    <property type="entry name" value="RNAse_HIII_N"/>
    <property type="match status" value="1"/>
</dbReference>
<dbReference type="PANTHER" id="PTHR10954">
    <property type="entry name" value="RIBONUCLEASE H2 SUBUNIT A"/>
    <property type="match status" value="1"/>
</dbReference>
<dbReference type="EMBL" id="NGKC01000024">
    <property type="protein sequence ID" value="RSU09037.1"/>
    <property type="molecule type" value="Genomic_DNA"/>
</dbReference>